<organism evidence="2 3">
    <name type="scientific">Streptomyces rubrogriseus</name>
    <dbReference type="NCBI Taxonomy" id="194673"/>
    <lineage>
        <taxon>Bacteria</taxon>
        <taxon>Bacillati</taxon>
        <taxon>Actinomycetota</taxon>
        <taxon>Actinomycetes</taxon>
        <taxon>Kitasatosporales</taxon>
        <taxon>Streptomycetaceae</taxon>
        <taxon>Streptomyces</taxon>
        <taxon>Streptomyces violaceoruber group</taxon>
    </lineage>
</organism>
<evidence type="ECO:0000313" key="3">
    <source>
        <dbReference type="Proteomes" id="UP001301132"/>
    </source>
</evidence>
<accession>A0ABT4PCR4</accession>
<protein>
    <submittedName>
        <fullName evidence="2">SWIM zinc finger family protein</fullName>
    </submittedName>
</protein>
<dbReference type="InterPro" id="IPR007527">
    <property type="entry name" value="Znf_SWIM"/>
</dbReference>
<name>A0ABT4PCR4_9ACTN</name>
<dbReference type="Proteomes" id="UP001301132">
    <property type="component" value="Unassembled WGS sequence"/>
</dbReference>
<feature type="non-terminal residue" evidence="2">
    <location>
        <position position="104"/>
    </location>
</feature>
<comment type="caution">
    <text evidence="2">The sequence shown here is derived from an EMBL/GenBank/DDBJ whole genome shotgun (WGS) entry which is preliminary data.</text>
</comment>
<evidence type="ECO:0000313" key="2">
    <source>
        <dbReference type="EMBL" id="MCZ4638925.1"/>
    </source>
</evidence>
<gene>
    <name evidence="2" type="ORF">O3S69_33290</name>
</gene>
<dbReference type="Pfam" id="PF04434">
    <property type="entry name" value="SWIM"/>
    <property type="match status" value="1"/>
</dbReference>
<sequence length="104" mass="10499">MSRSRPGTAPSLPPVAPEVFAAAVEGLSTRLRRRLDAAVESLAATSADAAEDGTYGIRCGEDALVTLAPGPSGTITSPDQARCTCLLSPRCLHRAAALGAAPVA</sequence>
<feature type="domain" description="SWIM-type" evidence="1">
    <location>
        <begin position="65"/>
        <end position="100"/>
    </location>
</feature>
<evidence type="ECO:0000259" key="1">
    <source>
        <dbReference type="Pfam" id="PF04434"/>
    </source>
</evidence>
<dbReference type="EMBL" id="JAPWHU010000748">
    <property type="protein sequence ID" value="MCZ4638925.1"/>
    <property type="molecule type" value="Genomic_DNA"/>
</dbReference>
<dbReference type="RefSeq" id="WP_269636572.1">
    <property type="nucleotide sequence ID" value="NZ_JAPWHU010000748.1"/>
</dbReference>
<proteinExistence type="predicted"/>
<keyword evidence="3" id="KW-1185">Reference proteome</keyword>
<reference evidence="2 3" key="1">
    <citation type="submission" date="2022-12" db="EMBL/GenBank/DDBJ databases">
        <authorList>
            <person name="Abashina T."/>
            <person name="Solyanikova I."/>
            <person name="Delegan Y."/>
        </authorList>
    </citation>
    <scope>NUCLEOTIDE SEQUENCE [LARGE SCALE GENOMIC DNA]</scope>
    <source>
        <strain evidence="2 3">IPS92ro</strain>
    </source>
</reference>